<evidence type="ECO:0000256" key="3">
    <source>
        <dbReference type="ARBA" id="ARBA00023163"/>
    </source>
</evidence>
<keyword evidence="2" id="KW-0238">DNA-binding</keyword>
<dbReference type="EMBL" id="PSZO01000011">
    <property type="protein sequence ID" value="TCG11191.1"/>
    <property type="molecule type" value="Genomic_DNA"/>
</dbReference>
<keyword evidence="3" id="KW-0804">Transcription</keyword>
<dbReference type="PROSITE" id="PS50949">
    <property type="entry name" value="HTH_GNTR"/>
    <property type="match status" value="1"/>
</dbReference>
<comment type="caution">
    <text evidence="5">The sequence shown here is derived from an EMBL/GenBank/DDBJ whole genome shotgun (WGS) entry which is preliminary data.</text>
</comment>
<dbReference type="Pfam" id="PF00392">
    <property type="entry name" value="GntR"/>
    <property type="match status" value="1"/>
</dbReference>
<organism evidence="5 6">
    <name type="scientific">Mycoplasma marinum</name>
    <dbReference type="NCBI Taxonomy" id="1937190"/>
    <lineage>
        <taxon>Bacteria</taxon>
        <taxon>Bacillati</taxon>
        <taxon>Mycoplasmatota</taxon>
        <taxon>Mollicutes</taxon>
        <taxon>Mycoplasmataceae</taxon>
        <taxon>Mycoplasma</taxon>
    </lineage>
</organism>
<evidence type="ECO:0000313" key="6">
    <source>
        <dbReference type="Proteomes" id="UP000294192"/>
    </source>
</evidence>
<proteinExistence type="predicted"/>
<reference evidence="5 6" key="1">
    <citation type="submission" date="2018-02" db="EMBL/GenBank/DDBJ databases">
        <title>Mycoplasma marinum and Mycoplasma todarodis sp. nov., moderately halophilic and psychrotolerant mycoplasmas isolated from cephalopods.</title>
        <authorList>
            <person name="Viver T."/>
        </authorList>
    </citation>
    <scope>NUCLEOTIDE SEQUENCE [LARGE SCALE GENOMIC DNA]</scope>
    <source>
        <strain evidence="5 6">PE</strain>
    </source>
</reference>
<dbReference type="Proteomes" id="UP000294192">
    <property type="component" value="Unassembled WGS sequence"/>
</dbReference>
<dbReference type="CDD" id="cd07377">
    <property type="entry name" value="WHTH_GntR"/>
    <property type="match status" value="1"/>
</dbReference>
<dbReference type="InterPro" id="IPR036390">
    <property type="entry name" value="WH_DNA-bd_sf"/>
</dbReference>
<dbReference type="RefSeq" id="WP_131599135.1">
    <property type="nucleotide sequence ID" value="NZ_CBDBYK010000011.1"/>
</dbReference>
<dbReference type="Gene3D" id="1.10.10.10">
    <property type="entry name" value="Winged helix-like DNA-binding domain superfamily/Winged helix DNA-binding domain"/>
    <property type="match status" value="1"/>
</dbReference>
<dbReference type="SUPFAM" id="SSF46785">
    <property type="entry name" value="Winged helix' DNA-binding domain"/>
    <property type="match status" value="1"/>
</dbReference>
<dbReference type="InterPro" id="IPR000524">
    <property type="entry name" value="Tscrpt_reg_HTH_GntR"/>
</dbReference>
<evidence type="ECO:0000256" key="1">
    <source>
        <dbReference type="ARBA" id="ARBA00023015"/>
    </source>
</evidence>
<keyword evidence="6" id="KW-1185">Reference proteome</keyword>
<name>A0A4R0XW52_9MOLU</name>
<evidence type="ECO:0000259" key="4">
    <source>
        <dbReference type="PROSITE" id="PS50949"/>
    </source>
</evidence>
<evidence type="ECO:0000313" key="5">
    <source>
        <dbReference type="EMBL" id="TCG11191.1"/>
    </source>
</evidence>
<protein>
    <recommendedName>
        <fullName evidence="4">HTH gntR-type domain-containing protein</fullName>
    </recommendedName>
</protein>
<dbReference type="GO" id="GO:0003677">
    <property type="term" value="F:DNA binding"/>
    <property type="evidence" value="ECO:0007669"/>
    <property type="project" value="UniProtKB-KW"/>
</dbReference>
<dbReference type="AlphaFoldDB" id="A0A4R0XW52"/>
<gene>
    <name evidence="5" type="ORF">C4B24_02815</name>
</gene>
<keyword evidence="1" id="KW-0805">Transcription regulation</keyword>
<dbReference type="InterPro" id="IPR036388">
    <property type="entry name" value="WH-like_DNA-bd_sf"/>
</dbReference>
<dbReference type="OrthoDB" id="397750at2"/>
<dbReference type="GO" id="GO:0003700">
    <property type="term" value="F:DNA-binding transcription factor activity"/>
    <property type="evidence" value="ECO:0007669"/>
    <property type="project" value="InterPro"/>
</dbReference>
<evidence type="ECO:0000256" key="2">
    <source>
        <dbReference type="ARBA" id="ARBA00023125"/>
    </source>
</evidence>
<dbReference type="SMART" id="SM00345">
    <property type="entry name" value="HTH_GNTR"/>
    <property type="match status" value="1"/>
</dbReference>
<feature type="domain" description="HTH gntR-type" evidence="4">
    <location>
        <begin position="3"/>
        <end position="71"/>
    </location>
</feature>
<accession>A0A4R0XW52</accession>
<sequence length="214" mass="25048">MKKYTTKEITQILAKEITMGKYKRNSKLPSEAQLSIKYGISRAITNKVFANLKEMDLVYSIAHQGYFVAEWFSGITTPYHFKYNIDNVEIEEIEGDIKLKDFILSRDLIIKGKTFKKEMYSDGKKIIVSQILCSKSLTRMQNFSIEDSTTDFMNLSKILSSITKFVQFEKDDCFGEKMQLIEYKIYYGKEDIYAISRNAISHKFYKQSKKEKPF</sequence>